<evidence type="ECO:0000256" key="5">
    <source>
        <dbReference type="ARBA" id="ARBA00017242"/>
    </source>
</evidence>
<evidence type="ECO:0000256" key="9">
    <source>
        <dbReference type="ARBA" id="ARBA00022741"/>
    </source>
</evidence>
<dbReference type="PROSITE" id="PS00866">
    <property type="entry name" value="CPSASE_1"/>
    <property type="match status" value="1"/>
</dbReference>
<protein>
    <recommendedName>
        <fullName evidence="5 19">Biotin carboxylase</fullName>
        <ecNumber evidence="4 19">6.3.4.14</ecNumber>
    </recommendedName>
    <alternativeName>
        <fullName evidence="16 19">Acetyl-coenzyme A carboxylase biotin carboxylase subunit A</fullName>
    </alternativeName>
</protein>
<dbReference type="SUPFAM" id="SSF56059">
    <property type="entry name" value="Glutathione synthetase ATP-binding domain-like"/>
    <property type="match status" value="1"/>
</dbReference>
<dbReference type="InterPro" id="IPR013815">
    <property type="entry name" value="ATP_grasp_subdomain_1"/>
</dbReference>
<keyword evidence="9 18" id="KW-0547">Nucleotide-binding</keyword>
<dbReference type="AlphaFoldDB" id="A0A397PC95"/>
<comment type="subunit">
    <text evidence="3 19">Acetyl-CoA carboxylase is a heterohexamer of biotin carboxyl carrier protein, biotin carboxylase and the two subunits of carboxyl transferase in a 2:2 complex.</text>
</comment>
<sequence>MLMGNTSMREIKKLLIANRGEIALRIHRACHEMGIKTVAVHSTADADAMHVRLADEAVCIGPPSATDSYLNIPNIISAAEISGADAIHPGYGFLSENAKFAEIVEAHDLIFVGPKPEHIRIMGDKVEAKRTAGALGLPLVPGSDGAITDVDEAKRLAREIGYPVLIKAASGGGGRGMKVVPGEDSLETLMSQAGSEAKAAFGDATVYMEKYLGNPRHIEFQIFGDGEGKAIHLGERDCSLQRRHQKVLEEAPSPILSRAERDRMGGIVARAMADMGYRGAGTIEFLWEDGEFYFIEMNTRLQVEHPITEMITGLDLVREQIRVAEGRGLTCTQDEVRFEGHAIECRINAEDPRSFAPSPGTVTQFHAPGGMHVRVDSGLYTGYRVPPYYDSMIAKLIVYGTTRERCLMRLKRALEEFVIEGMKTTIPLHQALLDDPEFQRGDYTIKWLEEWLARQQATE</sequence>
<keyword evidence="14 19" id="KW-0275">Fatty acid biosynthesis</keyword>
<keyword evidence="13 19" id="KW-0443">Lipid metabolism</keyword>
<evidence type="ECO:0000256" key="16">
    <source>
        <dbReference type="ARBA" id="ARBA00033786"/>
    </source>
</evidence>
<comment type="pathway">
    <text evidence="2 19">Lipid metabolism; malonyl-CoA biosynthesis; malonyl-CoA from acetyl-CoA: step 1/1.</text>
</comment>
<dbReference type="GO" id="GO:2001295">
    <property type="term" value="P:malonyl-CoA biosynthetic process"/>
    <property type="evidence" value="ECO:0007669"/>
    <property type="project" value="UniProtKB-UniPathway"/>
</dbReference>
<dbReference type="SUPFAM" id="SSF51246">
    <property type="entry name" value="Rudiment single hybrid motif"/>
    <property type="match status" value="1"/>
</dbReference>
<dbReference type="SUPFAM" id="SSF52440">
    <property type="entry name" value="PreATP-grasp domain"/>
    <property type="match status" value="1"/>
</dbReference>
<dbReference type="PROSITE" id="PS50979">
    <property type="entry name" value="BC"/>
    <property type="match status" value="1"/>
</dbReference>
<name>A0A397PC95_9SPHN</name>
<dbReference type="Pfam" id="PF02786">
    <property type="entry name" value="CPSase_L_D2"/>
    <property type="match status" value="1"/>
</dbReference>
<dbReference type="InterPro" id="IPR051602">
    <property type="entry name" value="ACC_Biotin_Carboxylase"/>
</dbReference>
<evidence type="ECO:0000256" key="14">
    <source>
        <dbReference type="ARBA" id="ARBA00023160"/>
    </source>
</evidence>
<dbReference type="InterPro" id="IPR005479">
    <property type="entry name" value="CPAse_ATP-bd"/>
</dbReference>
<evidence type="ECO:0000256" key="17">
    <source>
        <dbReference type="ARBA" id="ARBA00048600"/>
    </source>
</evidence>
<feature type="domain" description="Biotin carboxylation" evidence="21">
    <location>
        <begin position="10"/>
        <end position="453"/>
    </location>
</feature>
<keyword evidence="12" id="KW-0460">Magnesium</keyword>
<evidence type="ECO:0000256" key="6">
    <source>
        <dbReference type="ARBA" id="ARBA00022516"/>
    </source>
</evidence>
<comment type="function">
    <text evidence="1 19">This protein is a component of the acetyl coenzyme A carboxylase complex; first, biotin carboxylase catalyzes the carboxylation of the carrier protein and then the transcarboxylase transfers the carboxyl group to form malonyl-CoA.</text>
</comment>
<evidence type="ECO:0000313" key="23">
    <source>
        <dbReference type="Proteomes" id="UP000266568"/>
    </source>
</evidence>
<evidence type="ECO:0000256" key="13">
    <source>
        <dbReference type="ARBA" id="ARBA00023098"/>
    </source>
</evidence>
<dbReference type="InterPro" id="IPR011054">
    <property type="entry name" value="Rudment_hybrid_motif"/>
</dbReference>
<evidence type="ECO:0000313" key="22">
    <source>
        <dbReference type="EMBL" id="RIA47126.1"/>
    </source>
</evidence>
<dbReference type="NCBIfam" id="TIGR00514">
    <property type="entry name" value="accC"/>
    <property type="match status" value="1"/>
</dbReference>
<dbReference type="Gene3D" id="3.30.1490.20">
    <property type="entry name" value="ATP-grasp fold, A domain"/>
    <property type="match status" value="1"/>
</dbReference>
<evidence type="ECO:0000256" key="8">
    <source>
        <dbReference type="ARBA" id="ARBA00022723"/>
    </source>
</evidence>
<dbReference type="Pfam" id="PF00289">
    <property type="entry name" value="Biotin_carb_N"/>
    <property type="match status" value="1"/>
</dbReference>
<dbReference type="NCBIfam" id="NF006367">
    <property type="entry name" value="PRK08591.1"/>
    <property type="match status" value="1"/>
</dbReference>
<dbReference type="EC" id="6.3.4.14" evidence="4 19"/>
<dbReference type="PANTHER" id="PTHR48095">
    <property type="entry name" value="PYRUVATE CARBOXYLASE SUBUNIT A"/>
    <property type="match status" value="1"/>
</dbReference>
<dbReference type="Pfam" id="PF02785">
    <property type="entry name" value="Biotin_carb_C"/>
    <property type="match status" value="1"/>
</dbReference>
<dbReference type="FunFam" id="3.30.1490.20:FF:000018">
    <property type="entry name" value="Biotin carboxylase"/>
    <property type="match status" value="1"/>
</dbReference>
<evidence type="ECO:0000256" key="1">
    <source>
        <dbReference type="ARBA" id="ARBA00003761"/>
    </source>
</evidence>
<gene>
    <name evidence="22" type="ORF">DFR49_1694</name>
</gene>
<reference evidence="22 23" key="1">
    <citation type="submission" date="2018-08" db="EMBL/GenBank/DDBJ databases">
        <title>Genomic Encyclopedia of Type Strains, Phase IV (KMG-IV): sequencing the most valuable type-strain genomes for metagenomic binning, comparative biology and taxonomic classification.</title>
        <authorList>
            <person name="Goeker M."/>
        </authorList>
    </citation>
    <scope>NUCLEOTIDE SEQUENCE [LARGE SCALE GENOMIC DNA]</scope>
    <source>
        <strain evidence="22 23">DSM 25527</strain>
    </source>
</reference>
<dbReference type="EMBL" id="QXDC01000002">
    <property type="protein sequence ID" value="RIA47126.1"/>
    <property type="molecule type" value="Genomic_DNA"/>
</dbReference>
<keyword evidence="8" id="KW-0479">Metal-binding</keyword>
<evidence type="ECO:0000256" key="2">
    <source>
        <dbReference type="ARBA" id="ARBA00004956"/>
    </source>
</evidence>
<evidence type="ECO:0000256" key="3">
    <source>
        <dbReference type="ARBA" id="ARBA00011750"/>
    </source>
</evidence>
<dbReference type="GO" id="GO:0046872">
    <property type="term" value="F:metal ion binding"/>
    <property type="evidence" value="ECO:0007669"/>
    <property type="project" value="UniProtKB-KW"/>
</dbReference>
<evidence type="ECO:0000256" key="11">
    <source>
        <dbReference type="ARBA" id="ARBA00022840"/>
    </source>
</evidence>
<keyword evidence="7 19" id="KW-0436">Ligase</keyword>
<keyword evidence="23" id="KW-1185">Reference proteome</keyword>
<evidence type="ECO:0000256" key="12">
    <source>
        <dbReference type="ARBA" id="ARBA00022842"/>
    </source>
</evidence>
<dbReference type="InterPro" id="IPR005481">
    <property type="entry name" value="BC-like_N"/>
</dbReference>
<keyword evidence="11 18" id="KW-0067">ATP-binding</keyword>
<evidence type="ECO:0000256" key="18">
    <source>
        <dbReference type="PROSITE-ProRule" id="PRU00409"/>
    </source>
</evidence>
<dbReference type="PANTHER" id="PTHR48095:SF2">
    <property type="entry name" value="BIOTIN CARBOXYLASE, CHLOROPLASTIC"/>
    <property type="match status" value="1"/>
</dbReference>
<dbReference type="GO" id="GO:0006633">
    <property type="term" value="P:fatty acid biosynthetic process"/>
    <property type="evidence" value="ECO:0007669"/>
    <property type="project" value="UniProtKB-KW"/>
</dbReference>
<feature type="domain" description="ATP-grasp" evidence="20">
    <location>
        <begin position="129"/>
        <end position="325"/>
    </location>
</feature>
<evidence type="ECO:0000256" key="10">
    <source>
        <dbReference type="ARBA" id="ARBA00022832"/>
    </source>
</evidence>
<evidence type="ECO:0000256" key="4">
    <source>
        <dbReference type="ARBA" id="ARBA00013263"/>
    </source>
</evidence>
<keyword evidence="6 19" id="KW-0444">Lipid biosynthesis</keyword>
<evidence type="ECO:0000256" key="19">
    <source>
        <dbReference type="RuleBase" id="RU365063"/>
    </source>
</evidence>
<dbReference type="Gene3D" id="3.30.470.20">
    <property type="entry name" value="ATP-grasp fold, B domain"/>
    <property type="match status" value="1"/>
</dbReference>
<proteinExistence type="predicted"/>
<comment type="caution">
    <text evidence="22">The sequence shown here is derived from an EMBL/GenBank/DDBJ whole genome shotgun (WGS) entry which is preliminary data.</text>
</comment>
<evidence type="ECO:0000256" key="7">
    <source>
        <dbReference type="ARBA" id="ARBA00022598"/>
    </source>
</evidence>
<evidence type="ECO:0000256" key="15">
    <source>
        <dbReference type="ARBA" id="ARBA00023267"/>
    </source>
</evidence>
<evidence type="ECO:0000259" key="21">
    <source>
        <dbReference type="PROSITE" id="PS50979"/>
    </source>
</evidence>
<dbReference type="InterPro" id="IPR011764">
    <property type="entry name" value="Biotin_carboxylation_dom"/>
</dbReference>
<comment type="catalytic activity">
    <reaction evidence="17 19">
        <text>N(6)-biotinyl-L-lysyl-[protein] + hydrogencarbonate + ATP = N(6)-carboxybiotinyl-L-lysyl-[protein] + ADP + phosphate + H(+)</text>
        <dbReference type="Rhea" id="RHEA:13501"/>
        <dbReference type="Rhea" id="RHEA-COMP:10505"/>
        <dbReference type="Rhea" id="RHEA-COMP:10506"/>
        <dbReference type="ChEBI" id="CHEBI:15378"/>
        <dbReference type="ChEBI" id="CHEBI:17544"/>
        <dbReference type="ChEBI" id="CHEBI:30616"/>
        <dbReference type="ChEBI" id="CHEBI:43474"/>
        <dbReference type="ChEBI" id="CHEBI:83144"/>
        <dbReference type="ChEBI" id="CHEBI:83145"/>
        <dbReference type="ChEBI" id="CHEBI:456216"/>
        <dbReference type="EC" id="6.3.4.14"/>
    </reaction>
</comment>
<evidence type="ECO:0000259" key="20">
    <source>
        <dbReference type="PROSITE" id="PS50975"/>
    </source>
</evidence>
<dbReference type="InterPro" id="IPR004549">
    <property type="entry name" value="Acetyl_CoA_COase_biotin_COase"/>
</dbReference>
<dbReference type="Proteomes" id="UP000266568">
    <property type="component" value="Unassembled WGS sequence"/>
</dbReference>
<dbReference type="PROSITE" id="PS00867">
    <property type="entry name" value="CPSASE_2"/>
    <property type="match status" value="1"/>
</dbReference>
<dbReference type="UniPathway" id="UPA00655">
    <property type="reaction ID" value="UER00711"/>
</dbReference>
<dbReference type="InterPro" id="IPR011761">
    <property type="entry name" value="ATP-grasp"/>
</dbReference>
<organism evidence="22 23">
    <name type="scientific">Hephaestia caeni</name>
    <dbReference type="NCBI Taxonomy" id="645617"/>
    <lineage>
        <taxon>Bacteria</taxon>
        <taxon>Pseudomonadati</taxon>
        <taxon>Pseudomonadota</taxon>
        <taxon>Alphaproteobacteria</taxon>
        <taxon>Sphingomonadales</taxon>
        <taxon>Sphingomonadaceae</taxon>
        <taxon>Hephaestia</taxon>
    </lineage>
</organism>
<dbReference type="InterPro" id="IPR016185">
    <property type="entry name" value="PreATP-grasp_dom_sf"/>
</dbReference>
<keyword evidence="10 19" id="KW-0276">Fatty acid metabolism</keyword>
<dbReference type="SMART" id="SM00878">
    <property type="entry name" value="Biotin_carb_C"/>
    <property type="match status" value="1"/>
</dbReference>
<accession>A0A397PC95</accession>
<dbReference type="PROSITE" id="PS50975">
    <property type="entry name" value="ATP_GRASP"/>
    <property type="match status" value="1"/>
</dbReference>
<keyword evidence="15 19" id="KW-0092">Biotin</keyword>
<dbReference type="GO" id="GO:0005524">
    <property type="term" value="F:ATP binding"/>
    <property type="evidence" value="ECO:0007669"/>
    <property type="project" value="UniProtKB-UniRule"/>
</dbReference>
<dbReference type="FunFam" id="3.40.50.20:FF:000010">
    <property type="entry name" value="Propionyl-CoA carboxylase subunit alpha"/>
    <property type="match status" value="1"/>
</dbReference>
<dbReference type="GO" id="GO:0004075">
    <property type="term" value="F:biotin carboxylase activity"/>
    <property type="evidence" value="ECO:0007669"/>
    <property type="project" value="UniProtKB-EC"/>
</dbReference>
<dbReference type="InterPro" id="IPR005482">
    <property type="entry name" value="Biotin_COase_C"/>
</dbReference>
<dbReference type="Gene3D" id="3.40.50.20">
    <property type="match status" value="1"/>
</dbReference>